<dbReference type="InterPro" id="IPR000834">
    <property type="entry name" value="Peptidase_M14"/>
</dbReference>
<dbReference type="EMBL" id="JBHSBB010000002">
    <property type="protein sequence ID" value="MFC4030188.1"/>
    <property type="molecule type" value="Genomic_DNA"/>
</dbReference>
<accession>A0ABV8HE06</accession>
<sequence length="458" mass="49883">MTSAMADAYPSVAGVAAAASAFARFHPRLCALREIGQSREGRPLHLLSYGRGRRNVLVVAGPHSDERIGSATALRLAERVAADPWLHARADATWHFLLCLDPDGTVRSEAGPAVRRTPAEHFRHSYRPPADEQPEWAPSIRPADDQLPESRVLVDLIDELRPFLQCSLHGNDLGGSWIQLTRDLPGLAEPLGKLSAERDVPVQTGTYDALYWTVSGPGVYVMPEPGRPAQFDSLPEDVSRSTWIRPHAYGGMTALFEVPMWASRKVADTDPHPDPARALAGLSGLLRHQSDRARTLLEQVRPLLPEAAAGPVGRAARAARIASPGSGPGERATLLRIVEDLTAICPEVADDWDRLHPSPVPLTRAHITALDIAARRISLRGTGTLLRLLDSLPDEGMLPSEHLPGTARSRVRALCERQLAQWADELTVGHDLAWVPVADQVDLQSETVLAAFRLLSEE</sequence>
<evidence type="ECO:0000313" key="4">
    <source>
        <dbReference type="Proteomes" id="UP001595765"/>
    </source>
</evidence>
<dbReference type="Gene3D" id="3.40.630.10">
    <property type="entry name" value="Zn peptidases"/>
    <property type="match status" value="1"/>
</dbReference>
<dbReference type="Proteomes" id="UP001595765">
    <property type="component" value="Unassembled WGS sequence"/>
</dbReference>
<keyword evidence="3" id="KW-0378">Hydrolase</keyword>
<name>A0ABV8HE06_9ACTN</name>
<dbReference type="RefSeq" id="WP_386425255.1">
    <property type="nucleotide sequence ID" value="NZ_JBHSBB010000002.1"/>
</dbReference>
<protein>
    <submittedName>
        <fullName evidence="3">M14 family zinc carboxypeptidase</fullName>
    </submittedName>
</protein>
<proteinExistence type="predicted"/>
<evidence type="ECO:0000313" key="3">
    <source>
        <dbReference type="EMBL" id="MFC4030188.1"/>
    </source>
</evidence>
<dbReference type="SUPFAM" id="SSF53187">
    <property type="entry name" value="Zn-dependent exopeptidases"/>
    <property type="match status" value="1"/>
</dbReference>
<keyword evidence="3" id="KW-0121">Carboxypeptidase</keyword>
<dbReference type="SMART" id="SM00631">
    <property type="entry name" value="Zn_pept"/>
    <property type="match status" value="1"/>
</dbReference>
<keyword evidence="4" id="KW-1185">Reference proteome</keyword>
<dbReference type="Pfam" id="PF00246">
    <property type="entry name" value="Peptidase_M14"/>
    <property type="match status" value="1"/>
</dbReference>
<feature type="region of interest" description="Disordered" evidence="1">
    <location>
        <begin position="124"/>
        <end position="143"/>
    </location>
</feature>
<comment type="caution">
    <text evidence="3">The sequence shown here is derived from an EMBL/GenBank/DDBJ whole genome shotgun (WGS) entry which is preliminary data.</text>
</comment>
<evidence type="ECO:0000256" key="1">
    <source>
        <dbReference type="SAM" id="MobiDB-lite"/>
    </source>
</evidence>
<reference evidence="4" key="1">
    <citation type="journal article" date="2019" name="Int. J. Syst. Evol. Microbiol.">
        <title>The Global Catalogue of Microorganisms (GCM) 10K type strain sequencing project: providing services to taxonomists for standard genome sequencing and annotation.</title>
        <authorList>
            <consortium name="The Broad Institute Genomics Platform"/>
            <consortium name="The Broad Institute Genome Sequencing Center for Infectious Disease"/>
            <person name="Wu L."/>
            <person name="Ma J."/>
        </authorList>
    </citation>
    <scope>NUCLEOTIDE SEQUENCE [LARGE SCALE GENOMIC DNA]</scope>
    <source>
        <strain evidence="4">CGMCC 4.7237</strain>
    </source>
</reference>
<organism evidence="3 4">
    <name type="scientific">Streptomyces polygonati</name>
    <dbReference type="NCBI Taxonomy" id="1617087"/>
    <lineage>
        <taxon>Bacteria</taxon>
        <taxon>Bacillati</taxon>
        <taxon>Actinomycetota</taxon>
        <taxon>Actinomycetes</taxon>
        <taxon>Kitasatosporales</taxon>
        <taxon>Streptomycetaceae</taxon>
        <taxon>Streptomyces</taxon>
    </lineage>
</organism>
<evidence type="ECO:0000259" key="2">
    <source>
        <dbReference type="SMART" id="SM00631"/>
    </source>
</evidence>
<gene>
    <name evidence="3" type="ORF">ACFO3J_01730</name>
</gene>
<dbReference type="GO" id="GO:0004180">
    <property type="term" value="F:carboxypeptidase activity"/>
    <property type="evidence" value="ECO:0007669"/>
    <property type="project" value="UniProtKB-KW"/>
</dbReference>
<keyword evidence="3" id="KW-0645">Protease</keyword>
<feature type="domain" description="Peptidase M14" evidence="2">
    <location>
        <begin position="9"/>
        <end position="250"/>
    </location>
</feature>